<feature type="region of interest" description="Disordered" evidence="1">
    <location>
        <begin position="1"/>
        <end position="47"/>
    </location>
</feature>
<dbReference type="EMBL" id="KQ980653">
    <property type="protein sequence ID" value="KYN14819.1"/>
    <property type="molecule type" value="Genomic_DNA"/>
</dbReference>
<reference evidence="2 3" key="1">
    <citation type="submission" date="2015-09" db="EMBL/GenBank/DDBJ databases">
        <title>Trachymyrmex cornetzi WGS genome.</title>
        <authorList>
            <person name="Nygaard S."/>
            <person name="Hu H."/>
            <person name="Boomsma J."/>
            <person name="Zhang G."/>
        </authorList>
    </citation>
    <scope>NUCLEOTIDE SEQUENCE [LARGE SCALE GENOMIC DNA]</scope>
    <source>
        <strain evidence="2">Tcor2-1</strain>
        <tissue evidence="2">Whole body</tissue>
    </source>
</reference>
<evidence type="ECO:0000313" key="3">
    <source>
        <dbReference type="Proteomes" id="UP000078492"/>
    </source>
</evidence>
<keyword evidence="3" id="KW-1185">Reference proteome</keyword>
<gene>
    <name evidence="2" type="ORF">ALC57_12928</name>
</gene>
<feature type="compositionally biased region" description="Basic and acidic residues" evidence="1">
    <location>
        <begin position="74"/>
        <end position="84"/>
    </location>
</feature>
<evidence type="ECO:0000313" key="2">
    <source>
        <dbReference type="EMBL" id="KYN14819.1"/>
    </source>
</evidence>
<proteinExistence type="predicted"/>
<feature type="region of interest" description="Disordered" evidence="1">
    <location>
        <begin position="61"/>
        <end position="92"/>
    </location>
</feature>
<name>A0A195DQP5_9HYME</name>
<evidence type="ECO:0000256" key="1">
    <source>
        <dbReference type="SAM" id="MobiDB-lite"/>
    </source>
</evidence>
<organism evidence="2 3">
    <name type="scientific">Trachymyrmex cornetzi</name>
    <dbReference type="NCBI Taxonomy" id="471704"/>
    <lineage>
        <taxon>Eukaryota</taxon>
        <taxon>Metazoa</taxon>
        <taxon>Ecdysozoa</taxon>
        <taxon>Arthropoda</taxon>
        <taxon>Hexapoda</taxon>
        <taxon>Insecta</taxon>
        <taxon>Pterygota</taxon>
        <taxon>Neoptera</taxon>
        <taxon>Endopterygota</taxon>
        <taxon>Hymenoptera</taxon>
        <taxon>Apocrita</taxon>
        <taxon>Aculeata</taxon>
        <taxon>Formicoidea</taxon>
        <taxon>Formicidae</taxon>
        <taxon>Myrmicinae</taxon>
        <taxon>Trachymyrmex</taxon>
    </lineage>
</organism>
<protein>
    <submittedName>
        <fullName evidence="2">Uncharacterized protein</fullName>
    </submittedName>
</protein>
<dbReference type="Proteomes" id="UP000078492">
    <property type="component" value="Unassembled WGS sequence"/>
</dbReference>
<dbReference type="AlphaFoldDB" id="A0A195DQP5"/>
<accession>A0A195DQP5</accession>
<feature type="compositionally biased region" description="Basic and acidic residues" evidence="1">
    <location>
        <begin position="18"/>
        <end position="33"/>
    </location>
</feature>
<sequence>MIGVAMLRGFDSVTSQAKRTEDKRKNRASEGQKQHGSSSGSIEKRPIDPWYYADVHVSQVSRVTRSLSPEGDGGPDRRVRRGEEAEGCGGGD</sequence>